<dbReference type="OMA" id="WALALCE"/>
<evidence type="ECO:0000256" key="3">
    <source>
        <dbReference type="ARBA" id="ARBA00022989"/>
    </source>
</evidence>
<protein>
    <recommendedName>
        <fullName evidence="5">Protein-S-isoprenylcysteine O-methyltransferase</fullName>
        <ecNumber evidence="5">2.1.1.100</ecNumber>
    </recommendedName>
</protein>
<name>A8NHR0_COPC7</name>
<dbReference type="PANTHER" id="PTHR12714:SF24">
    <property type="entry name" value="SLR1182 PROTEIN"/>
    <property type="match status" value="1"/>
</dbReference>
<dbReference type="Gene3D" id="1.20.120.1630">
    <property type="match status" value="1"/>
</dbReference>
<dbReference type="HOGENOM" id="CLU_065200_6_0_1"/>
<organism evidence="6 7">
    <name type="scientific">Coprinopsis cinerea (strain Okayama-7 / 130 / ATCC MYA-4618 / FGSC 9003)</name>
    <name type="common">Inky cap fungus</name>
    <name type="synonym">Hormographiella aspergillata</name>
    <dbReference type="NCBI Taxonomy" id="240176"/>
    <lineage>
        <taxon>Eukaryota</taxon>
        <taxon>Fungi</taxon>
        <taxon>Dikarya</taxon>
        <taxon>Basidiomycota</taxon>
        <taxon>Agaricomycotina</taxon>
        <taxon>Agaricomycetes</taxon>
        <taxon>Agaricomycetidae</taxon>
        <taxon>Agaricales</taxon>
        <taxon>Agaricineae</taxon>
        <taxon>Psathyrellaceae</taxon>
        <taxon>Coprinopsis</taxon>
    </lineage>
</organism>
<dbReference type="RefSeq" id="XP_001833807.2">
    <property type="nucleotide sequence ID" value="XM_001833755.2"/>
</dbReference>
<keyword evidence="7" id="KW-1185">Reference proteome</keyword>
<keyword evidence="4 5" id="KW-0472">Membrane</keyword>
<keyword evidence="2 5" id="KW-0812">Transmembrane</keyword>
<dbReference type="EC" id="2.1.1.100" evidence="5"/>
<evidence type="ECO:0000313" key="7">
    <source>
        <dbReference type="Proteomes" id="UP000001861"/>
    </source>
</evidence>
<sequence length="255" mass="29405">MPESSPQLESRRYSFMNYSLAPLKILFIAADAFWMLSAATPPNAPLPPEKQVIPDWRERYLKSLALPSRIFRTLYWTSWSLEVVVILASAQPNSSFATWILSHLLRNPHNASKIGFTWWFVLGHVLVWCGGAFRLQCYRTLGRHFTFELAIHPDHVLIDYGPYSIVRHPSYTGLIVLLFGSILNHVEGSWVRESGVLETPVGRLLAFGWMAILVAVILSLIFRVPNEDRLLRAKFGPEWRLWAKRVPYRLLPFIY</sequence>
<dbReference type="GO" id="GO:0032259">
    <property type="term" value="P:methylation"/>
    <property type="evidence" value="ECO:0007669"/>
    <property type="project" value="UniProtKB-KW"/>
</dbReference>
<reference evidence="6 7" key="1">
    <citation type="journal article" date="2010" name="Proc. Natl. Acad. Sci. U.S.A.">
        <title>Insights into evolution of multicellular fungi from the assembled chromosomes of the mushroom Coprinopsis cinerea (Coprinus cinereus).</title>
        <authorList>
            <person name="Stajich J.E."/>
            <person name="Wilke S.K."/>
            <person name="Ahren D."/>
            <person name="Au C.H."/>
            <person name="Birren B.W."/>
            <person name="Borodovsky M."/>
            <person name="Burns C."/>
            <person name="Canback B."/>
            <person name="Casselton L.A."/>
            <person name="Cheng C.K."/>
            <person name="Deng J."/>
            <person name="Dietrich F.S."/>
            <person name="Fargo D.C."/>
            <person name="Farman M.L."/>
            <person name="Gathman A.C."/>
            <person name="Goldberg J."/>
            <person name="Guigo R."/>
            <person name="Hoegger P.J."/>
            <person name="Hooker J.B."/>
            <person name="Huggins A."/>
            <person name="James T.Y."/>
            <person name="Kamada T."/>
            <person name="Kilaru S."/>
            <person name="Kodira C."/>
            <person name="Kues U."/>
            <person name="Kupfer D."/>
            <person name="Kwan H.S."/>
            <person name="Lomsadze A."/>
            <person name="Li W."/>
            <person name="Lilly W.W."/>
            <person name="Ma L.J."/>
            <person name="Mackey A.J."/>
            <person name="Manning G."/>
            <person name="Martin F."/>
            <person name="Muraguchi H."/>
            <person name="Natvig D.O."/>
            <person name="Palmerini H."/>
            <person name="Ramesh M.A."/>
            <person name="Rehmeyer C.J."/>
            <person name="Roe B.A."/>
            <person name="Shenoy N."/>
            <person name="Stanke M."/>
            <person name="Ter-Hovhannisyan V."/>
            <person name="Tunlid A."/>
            <person name="Velagapudi R."/>
            <person name="Vision T.J."/>
            <person name="Zeng Q."/>
            <person name="Zolan M.E."/>
            <person name="Pukkila P.J."/>
        </authorList>
    </citation>
    <scope>NUCLEOTIDE SEQUENCE [LARGE SCALE GENOMIC DNA]</scope>
    <source>
        <strain evidence="7">Okayama-7 / 130 / ATCC MYA-4618 / FGSC 9003</strain>
    </source>
</reference>
<dbReference type="PANTHER" id="PTHR12714">
    <property type="entry name" value="PROTEIN-S ISOPRENYLCYSTEINE O-METHYLTRANSFERASE"/>
    <property type="match status" value="1"/>
</dbReference>
<keyword evidence="5" id="KW-0256">Endoplasmic reticulum</keyword>
<dbReference type="GO" id="GO:0004671">
    <property type="term" value="F:protein C-terminal S-isoprenylcysteine carboxyl O-methyltransferase activity"/>
    <property type="evidence" value="ECO:0007669"/>
    <property type="project" value="UniProtKB-EC"/>
</dbReference>
<evidence type="ECO:0000256" key="1">
    <source>
        <dbReference type="ARBA" id="ARBA00004141"/>
    </source>
</evidence>
<dbReference type="InParanoid" id="A8NHR0"/>
<dbReference type="Pfam" id="PF04140">
    <property type="entry name" value="ICMT"/>
    <property type="match status" value="1"/>
</dbReference>
<proteinExistence type="inferred from homology"/>
<dbReference type="eggNOG" id="ENOG502SEDF">
    <property type="taxonomic scope" value="Eukaryota"/>
</dbReference>
<gene>
    <name evidence="6" type="ORF">CC1G_01484</name>
</gene>
<evidence type="ECO:0000256" key="2">
    <source>
        <dbReference type="ARBA" id="ARBA00022692"/>
    </source>
</evidence>
<keyword evidence="5" id="KW-0949">S-adenosyl-L-methionine</keyword>
<dbReference type="InterPro" id="IPR007269">
    <property type="entry name" value="ICMT_MeTrfase"/>
</dbReference>
<dbReference type="KEGG" id="cci:CC1G_01484"/>
<comment type="catalytic activity">
    <reaction evidence="5">
        <text>[protein]-C-terminal S-[(2E,6E)-farnesyl]-L-cysteine + S-adenosyl-L-methionine = [protein]-C-terminal S-[(2E,6E)-farnesyl]-L-cysteine methyl ester + S-adenosyl-L-homocysteine</text>
        <dbReference type="Rhea" id="RHEA:21672"/>
        <dbReference type="Rhea" id="RHEA-COMP:12125"/>
        <dbReference type="Rhea" id="RHEA-COMP:12126"/>
        <dbReference type="ChEBI" id="CHEBI:57856"/>
        <dbReference type="ChEBI" id="CHEBI:59789"/>
        <dbReference type="ChEBI" id="CHEBI:90510"/>
        <dbReference type="ChEBI" id="CHEBI:90511"/>
        <dbReference type="EC" id="2.1.1.100"/>
    </reaction>
</comment>
<dbReference type="GO" id="GO:0005789">
    <property type="term" value="C:endoplasmic reticulum membrane"/>
    <property type="evidence" value="ECO:0007669"/>
    <property type="project" value="UniProtKB-SubCell"/>
</dbReference>
<accession>A8NHR0</accession>
<feature type="transmembrane region" description="Helical" evidence="5">
    <location>
        <begin position="170"/>
        <end position="186"/>
    </location>
</feature>
<comment type="subcellular location">
    <subcellularLocation>
        <location evidence="5">Endoplasmic reticulum membrane</location>
        <topology evidence="5">Multi-pass membrane protein</topology>
    </subcellularLocation>
    <subcellularLocation>
        <location evidence="1">Membrane</location>
        <topology evidence="1">Multi-pass membrane protein</topology>
    </subcellularLocation>
</comment>
<evidence type="ECO:0000313" key="6">
    <source>
        <dbReference type="EMBL" id="EAU87837.2"/>
    </source>
</evidence>
<keyword evidence="5" id="KW-0489">Methyltransferase</keyword>
<keyword evidence="3 5" id="KW-1133">Transmembrane helix</keyword>
<keyword evidence="5" id="KW-0808">Transferase</keyword>
<dbReference type="Proteomes" id="UP000001861">
    <property type="component" value="Unassembled WGS sequence"/>
</dbReference>
<dbReference type="GeneID" id="6010307"/>
<evidence type="ECO:0000256" key="5">
    <source>
        <dbReference type="RuleBase" id="RU362022"/>
    </source>
</evidence>
<feature type="transmembrane region" description="Helical" evidence="5">
    <location>
        <begin position="21"/>
        <end position="39"/>
    </location>
</feature>
<dbReference type="EMBL" id="AACS02000010">
    <property type="protein sequence ID" value="EAU87837.2"/>
    <property type="molecule type" value="Genomic_DNA"/>
</dbReference>
<comment type="caution">
    <text evidence="6">The sequence shown here is derived from an EMBL/GenBank/DDBJ whole genome shotgun (WGS) entry which is preliminary data.</text>
</comment>
<evidence type="ECO:0000256" key="4">
    <source>
        <dbReference type="ARBA" id="ARBA00023136"/>
    </source>
</evidence>
<feature type="transmembrane region" description="Helical" evidence="5">
    <location>
        <begin position="206"/>
        <end position="224"/>
    </location>
</feature>
<comment type="similarity">
    <text evidence="5">Belongs to the class VI-like SAM-binding methyltransferase superfamily. Isoprenylcysteine carboxyl methyltransferase family.</text>
</comment>
<dbReference type="VEuPathDB" id="FungiDB:CC1G_01484"/>
<dbReference type="AlphaFoldDB" id="A8NHR0"/>
<dbReference type="OrthoDB" id="422086at2759"/>
<feature type="transmembrane region" description="Helical" evidence="5">
    <location>
        <begin position="116"/>
        <end position="135"/>
    </location>
</feature>